<protein>
    <submittedName>
        <fullName evidence="1">Uncharacterized protein</fullName>
    </submittedName>
</protein>
<dbReference type="AlphaFoldDB" id="H6SKS6"/>
<accession>H6SKS6</accession>
<proteinExistence type="predicted"/>
<organism evidence="1 2">
    <name type="scientific">Pararhodospirillum photometricum DSM 122</name>
    <dbReference type="NCBI Taxonomy" id="1150469"/>
    <lineage>
        <taxon>Bacteria</taxon>
        <taxon>Pseudomonadati</taxon>
        <taxon>Pseudomonadota</taxon>
        <taxon>Alphaproteobacteria</taxon>
        <taxon>Rhodospirillales</taxon>
        <taxon>Rhodospirillaceae</taxon>
        <taxon>Pararhodospirillum</taxon>
    </lineage>
</organism>
<keyword evidence="2" id="KW-1185">Reference proteome</keyword>
<dbReference type="Proteomes" id="UP000033220">
    <property type="component" value="Chromosome DSM 122"/>
</dbReference>
<dbReference type="KEGG" id="rpm:RSPPHO_01965"/>
<dbReference type="EMBL" id="HE663493">
    <property type="protein sequence ID" value="CCG08591.1"/>
    <property type="molecule type" value="Genomic_DNA"/>
</dbReference>
<gene>
    <name evidence="1" type="ORF">RSPPHO_01965</name>
</gene>
<evidence type="ECO:0000313" key="1">
    <source>
        <dbReference type="EMBL" id="CCG08591.1"/>
    </source>
</evidence>
<reference evidence="1 2" key="1">
    <citation type="submission" date="2012-02" db="EMBL/GenBank/DDBJ databases">
        <title>Shotgun genome sequence of Phaeospirillum photometricum DSM 122.</title>
        <authorList>
            <person name="Duquesne K."/>
            <person name="Sturgis J."/>
        </authorList>
    </citation>
    <scope>NUCLEOTIDE SEQUENCE [LARGE SCALE GENOMIC DNA]</scope>
    <source>
        <strain evidence="2">DSM122</strain>
    </source>
</reference>
<sequence>MLAFDIDLHAAVIGIPLEHSVALLLDDRIHKALEQMATLICSR</sequence>
<name>H6SKS6_PARPM</name>
<dbReference type="PATRIC" id="fig|1150469.3.peg.2210"/>
<dbReference type="HOGENOM" id="CLU_3238879_0_0_5"/>
<evidence type="ECO:0000313" key="2">
    <source>
        <dbReference type="Proteomes" id="UP000033220"/>
    </source>
</evidence>